<dbReference type="PANTHER" id="PTHR42305">
    <property type="entry name" value="MEMBRANE PROTEIN RV1733C-RELATED"/>
    <property type="match status" value="1"/>
</dbReference>
<protein>
    <recommendedName>
        <fullName evidence="4">Integral membrane protein</fullName>
    </recommendedName>
</protein>
<comment type="caution">
    <text evidence="2">The sequence shown here is derived from an EMBL/GenBank/DDBJ whole genome shotgun (WGS) entry which is preliminary data.</text>
</comment>
<organism evidence="2 3">
    <name type="scientific">Pseudonocardia abyssalis</name>
    <dbReference type="NCBI Taxonomy" id="2792008"/>
    <lineage>
        <taxon>Bacteria</taxon>
        <taxon>Bacillati</taxon>
        <taxon>Actinomycetota</taxon>
        <taxon>Actinomycetes</taxon>
        <taxon>Pseudonocardiales</taxon>
        <taxon>Pseudonocardiaceae</taxon>
        <taxon>Pseudonocardia</taxon>
    </lineage>
</organism>
<accession>A0ABS6UPG5</accession>
<keyword evidence="1" id="KW-1133">Transmembrane helix</keyword>
<evidence type="ECO:0000313" key="2">
    <source>
        <dbReference type="EMBL" id="MBW0133798.1"/>
    </source>
</evidence>
<gene>
    <name evidence="2" type="ORF">I4I81_05975</name>
</gene>
<keyword evidence="3" id="KW-1185">Reference proteome</keyword>
<dbReference type="RefSeq" id="WP_218605472.1">
    <property type="nucleotide sequence ID" value="NZ_JADQDJ010000357.1"/>
</dbReference>
<sequence>MTRRQRPADGRTARAGRRFTDVLEDLAAWILTSAGAFVLVAAILSGFAAHADAALRVREERATRTTAEAVLLTDAPVVRGAKGSAPGRVRVEARWTAPDGSLRTGQVSAAAGAPAGSPVTVWVDRDGRTVAPPADEAGAMAVGGIVAGGLLLIGGLVLGSCWAGVRLVTGRVNAARWEREWARVGPEWSGERR</sequence>
<feature type="transmembrane region" description="Helical" evidence="1">
    <location>
        <begin position="26"/>
        <end position="49"/>
    </location>
</feature>
<keyword evidence="1" id="KW-0472">Membrane</keyword>
<evidence type="ECO:0000313" key="3">
    <source>
        <dbReference type="Proteomes" id="UP000694287"/>
    </source>
</evidence>
<evidence type="ECO:0008006" key="4">
    <source>
        <dbReference type="Google" id="ProtNLM"/>
    </source>
</evidence>
<dbReference type="PANTHER" id="PTHR42305:SF1">
    <property type="entry name" value="MEMBRANE PROTEIN RV1733C-RELATED"/>
    <property type="match status" value="1"/>
</dbReference>
<reference evidence="2 3" key="1">
    <citation type="submission" date="2020-11" db="EMBL/GenBank/DDBJ databases">
        <title>Pseudonocardia abyssalis sp. nov. and Pseudonocardia oceani sp. nov., description and phylogenomic analysis of two novel actinomycetes isolated from the deep Southern Ocean.</title>
        <authorList>
            <person name="Parra J."/>
        </authorList>
    </citation>
    <scope>NUCLEOTIDE SEQUENCE [LARGE SCALE GENOMIC DNA]</scope>
    <source>
        <strain evidence="2 3">KRD-168</strain>
    </source>
</reference>
<dbReference type="InterPro" id="IPR039708">
    <property type="entry name" value="MT1774/Rv1733c-like"/>
</dbReference>
<dbReference type="EMBL" id="JADQDK010000001">
    <property type="protein sequence ID" value="MBW0133798.1"/>
    <property type="molecule type" value="Genomic_DNA"/>
</dbReference>
<proteinExistence type="predicted"/>
<name>A0ABS6UPG5_9PSEU</name>
<dbReference type="Proteomes" id="UP000694287">
    <property type="component" value="Unassembled WGS sequence"/>
</dbReference>
<evidence type="ECO:0000256" key="1">
    <source>
        <dbReference type="SAM" id="Phobius"/>
    </source>
</evidence>
<keyword evidence="1" id="KW-0812">Transmembrane</keyword>